<keyword evidence="5" id="KW-1185">Reference proteome</keyword>
<organism evidence="4 5">
    <name type="scientific">Salegentibacter mishustinae</name>
    <dbReference type="NCBI Taxonomy" id="270918"/>
    <lineage>
        <taxon>Bacteria</taxon>
        <taxon>Pseudomonadati</taxon>
        <taxon>Bacteroidota</taxon>
        <taxon>Flavobacteriia</taxon>
        <taxon>Flavobacteriales</taxon>
        <taxon>Flavobacteriaceae</taxon>
        <taxon>Salegentibacter</taxon>
    </lineage>
</organism>
<dbReference type="Pfam" id="PF13205">
    <property type="entry name" value="Big_5"/>
    <property type="match status" value="1"/>
</dbReference>
<reference evidence="4" key="1">
    <citation type="submission" date="2015-10" db="EMBL/GenBank/DDBJ databases">
        <title>Draft genome sequence of Salegentibacter mishustinae KCTC 12263.</title>
        <authorList>
            <person name="Lin W."/>
            <person name="Zheng Q."/>
        </authorList>
    </citation>
    <scope>NUCLEOTIDE SEQUENCE [LARGE SCALE GENOMIC DNA]</scope>
    <source>
        <strain evidence="4">KCTC 12263</strain>
    </source>
</reference>
<feature type="region of interest" description="Disordered" evidence="2">
    <location>
        <begin position="26"/>
        <end position="46"/>
    </location>
</feature>
<evidence type="ECO:0000256" key="2">
    <source>
        <dbReference type="SAM" id="MobiDB-lite"/>
    </source>
</evidence>
<gene>
    <name evidence="4" type="ORF">APR42_10155</name>
</gene>
<dbReference type="Proteomes" id="UP000051643">
    <property type="component" value="Unassembled WGS sequence"/>
</dbReference>
<evidence type="ECO:0000313" key="4">
    <source>
        <dbReference type="EMBL" id="KRG27438.1"/>
    </source>
</evidence>
<evidence type="ECO:0000313" key="5">
    <source>
        <dbReference type="Proteomes" id="UP000051643"/>
    </source>
</evidence>
<dbReference type="AlphaFoldDB" id="A0A0Q9ZDZ9"/>
<evidence type="ECO:0000256" key="1">
    <source>
        <dbReference type="ARBA" id="ARBA00022729"/>
    </source>
</evidence>
<keyword evidence="1" id="KW-0732">Signal</keyword>
<protein>
    <recommendedName>
        <fullName evidence="3">SbsA Ig-like domain-containing protein</fullName>
    </recommendedName>
</protein>
<dbReference type="RefSeq" id="WP_057482788.1">
    <property type="nucleotide sequence ID" value="NZ_BMWR01000005.1"/>
</dbReference>
<accession>A0A0Q9ZDZ9</accession>
<dbReference type="InterPro" id="IPR032812">
    <property type="entry name" value="SbsA_Ig"/>
</dbReference>
<feature type="domain" description="SbsA Ig-like" evidence="3">
    <location>
        <begin position="33"/>
        <end position="135"/>
    </location>
</feature>
<dbReference type="EMBL" id="LKTP01000035">
    <property type="protein sequence ID" value="KRG27438.1"/>
    <property type="molecule type" value="Genomic_DNA"/>
</dbReference>
<dbReference type="STRING" id="270918.APR42_10155"/>
<evidence type="ECO:0000259" key="3">
    <source>
        <dbReference type="Pfam" id="PF13205"/>
    </source>
</evidence>
<proteinExistence type="predicted"/>
<name>A0A0Q9ZDZ9_9FLAO</name>
<dbReference type="OrthoDB" id="9809989at2"/>
<comment type="caution">
    <text evidence="4">The sequence shown here is derived from an EMBL/GenBank/DDBJ whole genome shotgun (WGS) entry which is preliminary data.</text>
</comment>
<sequence>MLKRIPGILIVAALVLLCVQCAKKGMPEGGPEDEEPPKFIRANPENYNTNFNADEIRIFFNEYIKLEDARQQIVISPPIEPRPSILPMGSARKDVRIQNLDSLQENTTYTINFGKSIVDNNEGNPLPYFKYVFSTGDYLDSLKISGTIKDAYQKAPSEFISIFLYEVDSTFSDSLVYKETPRYITYTLDSTVNFELENLKEGTYQILAVEDKNDNYNFNPKTEKIGFIKNYITLPTDSTYNITIFKEHLDFEAERPKLLKGNQILFGYEGSKGIDSVEINLLTPKPEGFQSRIVKDRKTDTLYYWYNIRPENDSLSFEVVSPKRRDTLFTKIAEAERDSLQITSEPTGSIEFEQSYRLRANTPITGFDRDLISIRDRDSTLVPFNAEMRSLENEIVISFDKEESSKYQVMTLPGAVTDLFGETNDTIRNTLSTKSYADYGSIILTLQNVDRFPIVVQLTNEKGEVQQEKYSTGESNFHFRFLKPGKHLIRVIFDENENRKWDTGDYLKRIQPEEIQYYRDTIEVRSNWDMPETFTLD</sequence>